<evidence type="ECO:0000313" key="4">
    <source>
        <dbReference type="EMBL" id="KAL3858584.1"/>
    </source>
</evidence>
<evidence type="ECO:0008006" key="6">
    <source>
        <dbReference type="Google" id="ProtNLM"/>
    </source>
</evidence>
<keyword evidence="2" id="KW-0547">Nucleotide-binding</keyword>
<evidence type="ECO:0000256" key="2">
    <source>
        <dbReference type="ARBA" id="ARBA00022741"/>
    </source>
</evidence>
<gene>
    <name evidence="4" type="ORF">ACJMK2_008856</name>
</gene>
<proteinExistence type="inferred from homology"/>
<reference evidence="4 5" key="1">
    <citation type="submission" date="2024-11" db="EMBL/GenBank/DDBJ databases">
        <title>Chromosome-level genome assembly of the freshwater bivalve Anodonta woodiana.</title>
        <authorList>
            <person name="Chen X."/>
        </authorList>
    </citation>
    <scope>NUCLEOTIDE SEQUENCE [LARGE SCALE GENOMIC DNA]</scope>
    <source>
        <strain evidence="4">MN2024</strain>
        <tissue evidence="4">Gills</tissue>
    </source>
</reference>
<dbReference type="InterPro" id="IPR043129">
    <property type="entry name" value="ATPase_NBD"/>
</dbReference>
<dbReference type="Pfam" id="PF00012">
    <property type="entry name" value="HSP70"/>
    <property type="match status" value="1"/>
</dbReference>
<evidence type="ECO:0000256" key="3">
    <source>
        <dbReference type="ARBA" id="ARBA00022840"/>
    </source>
</evidence>
<dbReference type="Gene3D" id="3.30.420.40">
    <property type="match status" value="1"/>
</dbReference>
<dbReference type="CDD" id="cd10229">
    <property type="entry name" value="ASKHA_NBD_HSP70_HSPA12"/>
    <property type="match status" value="1"/>
</dbReference>
<dbReference type="PANTHER" id="PTHR14187">
    <property type="entry name" value="ALPHA KINASE/ELONGATION FACTOR 2 KINASE"/>
    <property type="match status" value="1"/>
</dbReference>
<evidence type="ECO:0000256" key="1">
    <source>
        <dbReference type="ARBA" id="ARBA00007381"/>
    </source>
</evidence>
<keyword evidence="5" id="KW-1185">Reference proteome</keyword>
<dbReference type="PANTHER" id="PTHR14187:SF5">
    <property type="entry name" value="HEAT SHOCK 70 KDA PROTEIN 12A"/>
    <property type="match status" value="1"/>
</dbReference>
<dbReference type="AlphaFoldDB" id="A0ABD3VAI1"/>
<organism evidence="4 5">
    <name type="scientific">Sinanodonta woodiana</name>
    <name type="common">Chinese pond mussel</name>
    <name type="synonym">Anodonta woodiana</name>
    <dbReference type="NCBI Taxonomy" id="1069815"/>
    <lineage>
        <taxon>Eukaryota</taxon>
        <taxon>Metazoa</taxon>
        <taxon>Spiralia</taxon>
        <taxon>Lophotrochozoa</taxon>
        <taxon>Mollusca</taxon>
        <taxon>Bivalvia</taxon>
        <taxon>Autobranchia</taxon>
        <taxon>Heteroconchia</taxon>
        <taxon>Palaeoheterodonta</taxon>
        <taxon>Unionida</taxon>
        <taxon>Unionoidea</taxon>
        <taxon>Unionidae</taxon>
        <taxon>Unioninae</taxon>
        <taxon>Sinanodonta</taxon>
    </lineage>
</organism>
<dbReference type="Proteomes" id="UP001634394">
    <property type="component" value="Unassembled WGS sequence"/>
</dbReference>
<dbReference type="InterPro" id="IPR013126">
    <property type="entry name" value="Hsp_70_fam"/>
</dbReference>
<sequence>MSLKGKNHVLVVAIDFGTAYSGYAFQFKHEFDKDPTKISAPQAWNGGKANLMSYKTPTCLLLDKDQKIHSFGFEAEDKYADLCMDKENERWYYFRRFKMKLQEGEGLKKDSQLQDETGKKMPALQVFSLSIQCLMSHLMKMLDKQGTGVKKEEIHWVLTVPAIWNDSAKHFMRTAAEQAGILSDNLDIALEPEAASLYCQFLPVDKFFTQKGQMHFGAAPTGTKYMVLDLGGGTADITMHEKLAGGKLKEIAKASGGPWGGTAVDAAFFQLITDLVGNQVMTAFQKEEMYDYMDLFREFESTKRNLTATTKDLLTMKLPASLQKICNDKRKCTFKECVEKSAYSNQIKLISDKMRLDPELIRDLFRQVTDKIVDHVEKLLKMTPGVSMILMVGGFSESGFVQDVIRSKFQDKMGLKVIVPREAGLSVLNGAVVFGWKPEIIEARVLRYTYGVKITPEFDPDKHPESKRVMINQKPHCVDVFSSFIEVDTQVESGHKVLEIYTTLTPYQTCLAIKVYVSPSKNPKFVTDSGCQLLGTLEVIIPDPTKEERNVIVVFIFGDTELHAIAMEKENKIPFAATFQMIE</sequence>
<name>A0ABD3VAI1_SINWO</name>
<dbReference type="SUPFAM" id="SSF53067">
    <property type="entry name" value="Actin-like ATPase domain"/>
    <property type="match status" value="2"/>
</dbReference>
<comment type="caution">
    <text evidence="4">The sequence shown here is derived from an EMBL/GenBank/DDBJ whole genome shotgun (WGS) entry which is preliminary data.</text>
</comment>
<accession>A0ABD3VAI1</accession>
<dbReference type="EMBL" id="JBJQND010000012">
    <property type="protein sequence ID" value="KAL3858584.1"/>
    <property type="molecule type" value="Genomic_DNA"/>
</dbReference>
<protein>
    <recommendedName>
        <fullName evidence="6">Heat shock 70 kDa protein 12A</fullName>
    </recommendedName>
</protein>
<evidence type="ECO:0000313" key="5">
    <source>
        <dbReference type="Proteomes" id="UP001634394"/>
    </source>
</evidence>
<keyword evidence="3" id="KW-0067">ATP-binding</keyword>
<dbReference type="GO" id="GO:0005524">
    <property type="term" value="F:ATP binding"/>
    <property type="evidence" value="ECO:0007669"/>
    <property type="project" value="UniProtKB-KW"/>
</dbReference>
<comment type="similarity">
    <text evidence="1">Belongs to the heat shock protein 70 family.</text>
</comment>